<keyword evidence="4" id="KW-1185">Reference proteome</keyword>
<dbReference type="Gene3D" id="3.10.100.10">
    <property type="entry name" value="Mannose-Binding Protein A, subunit A"/>
    <property type="match status" value="1"/>
</dbReference>
<dbReference type="InterPro" id="IPR001304">
    <property type="entry name" value="C-type_lectin-like"/>
</dbReference>
<dbReference type="InterPro" id="IPR016187">
    <property type="entry name" value="CTDL_fold"/>
</dbReference>
<dbReference type="SUPFAM" id="SSF56436">
    <property type="entry name" value="C-type lectin-like"/>
    <property type="match status" value="1"/>
</dbReference>
<dbReference type="PROSITE" id="PS50041">
    <property type="entry name" value="C_TYPE_LECTIN_2"/>
    <property type="match status" value="1"/>
</dbReference>
<dbReference type="InterPro" id="IPR016186">
    <property type="entry name" value="C-type_lectin-like/link_sf"/>
</dbReference>
<reference evidence="3 4" key="1">
    <citation type="journal article" date="2021" name="Elife">
        <title>Chloroplast acquisition without the gene transfer in kleptoplastic sea slugs, Plakobranchus ocellatus.</title>
        <authorList>
            <person name="Maeda T."/>
            <person name="Takahashi S."/>
            <person name="Yoshida T."/>
            <person name="Shimamura S."/>
            <person name="Takaki Y."/>
            <person name="Nagai Y."/>
            <person name="Toyoda A."/>
            <person name="Suzuki Y."/>
            <person name="Arimoto A."/>
            <person name="Ishii H."/>
            <person name="Satoh N."/>
            <person name="Nishiyama T."/>
            <person name="Hasebe M."/>
            <person name="Maruyama T."/>
            <person name="Minagawa J."/>
            <person name="Obokata J."/>
            <person name="Shigenobu S."/>
        </authorList>
    </citation>
    <scope>NUCLEOTIDE SEQUENCE [LARGE SCALE GENOMIC DNA]</scope>
</reference>
<dbReference type="Pfam" id="PF00059">
    <property type="entry name" value="Lectin_C"/>
    <property type="match status" value="1"/>
</dbReference>
<dbReference type="SMART" id="SM00034">
    <property type="entry name" value="CLECT"/>
    <property type="match status" value="1"/>
</dbReference>
<evidence type="ECO:0000256" key="1">
    <source>
        <dbReference type="SAM" id="SignalP"/>
    </source>
</evidence>
<accession>A0AAV3Z4W0</accession>
<dbReference type="EMBL" id="BLXT01001944">
    <property type="protein sequence ID" value="GFN89556.1"/>
    <property type="molecule type" value="Genomic_DNA"/>
</dbReference>
<organism evidence="3 4">
    <name type="scientific">Plakobranchus ocellatus</name>
    <dbReference type="NCBI Taxonomy" id="259542"/>
    <lineage>
        <taxon>Eukaryota</taxon>
        <taxon>Metazoa</taxon>
        <taxon>Spiralia</taxon>
        <taxon>Lophotrochozoa</taxon>
        <taxon>Mollusca</taxon>
        <taxon>Gastropoda</taxon>
        <taxon>Heterobranchia</taxon>
        <taxon>Euthyneura</taxon>
        <taxon>Panpulmonata</taxon>
        <taxon>Sacoglossa</taxon>
        <taxon>Placobranchoidea</taxon>
        <taxon>Plakobranchidae</taxon>
        <taxon>Plakobranchus</taxon>
    </lineage>
</organism>
<evidence type="ECO:0000313" key="3">
    <source>
        <dbReference type="EMBL" id="GFN89556.1"/>
    </source>
</evidence>
<dbReference type="AlphaFoldDB" id="A0AAV3Z4W0"/>
<keyword evidence="1" id="KW-0732">Signal</keyword>
<feature type="signal peptide" evidence="1">
    <location>
        <begin position="1"/>
        <end position="28"/>
    </location>
</feature>
<feature type="non-terminal residue" evidence="3">
    <location>
        <position position="192"/>
    </location>
</feature>
<dbReference type="Proteomes" id="UP000735302">
    <property type="component" value="Unassembled WGS sequence"/>
</dbReference>
<proteinExistence type="predicted"/>
<dbReference type="CDD" id="cd00037">
    <property type="entry name" value="CLECT"/>
    <property type="match status" value="1"/>
</dbReference>
<sequence length="192" mass="21765">MNQGRGFCTAIVYTTLILLIGHLRGVQGQSQFYICGGDAIPFRPSSQDEVIEQCFKLGDYPRSWRDAQAYCRRQGGTLVTELNQRNPQLFSANGIDNLWSGMFVRDGRLIKDTAASPEPFDSSLSILFNRTEPFYAEEGDCVEFGKCTTQEIEPDPQSFCLSPYLYHFRSCDDELNFVCQIPAKSLFILEKQ</sequence>
<protein>
    <recommendedName>
        <fullName evidence="2">C-type lectin domain-containing protein</fullName>
    </recommendedName>
</protein>
<name>A0AAV3Z4W0_9GAST</name>
<comment type="caution">
    <text evidence="3">The sequence shown here is derived from an EMBL/GenBank/DDBJ whole genome shotgun (WGS) entry which is preliminary data.</text>
</comment>
<feature type="domain" description="C-type lectin" evidence="2">
    <location>
        <begin position="50"/>
        <end position="180"/>
    </location>
</feature>
<evidence type="ECO:0000259" key="2">
    <source>
        <dbReference type="PROSITE" id="PS50041"/>
    </source>
</evidence>
<evidence type="ECO:0000313" key="4">
    <source>
        <dbReference type="Proteomes" id="UP000735302"/>
    </source>
</evidence>
<feature type="chain" id="PRO_5043539761" description="C-type lectin domain-containing protein" evidence="1">
    <location>
        <begin position="29"/>
        <end position="192"/>
    </location>
</feature>
<gene>
    <name evidence="3" type="ORF">PoB_001606200</name>
</gene>